<evidence type="ECO:0000256" key="1">
    <source>
        <dbReference type="SAM" id="Phobius"/>
    </source>
</evidence>
<keyword evidence="1" id="KW-0812">Transmembrane</keyword>
<dbReference type="RefSeq" id="WP_256304583.1">
    <property type="nucleotide sequence ID" value="NZ_JANFYS010000030.1"/>
</dbReference>
<protein>
    <submittedName>
        <fullName evidence="3">Acyl-protein synthetase</fullName>
    </submittedName>
</protein>
<sequence length="357" mass="39831">MDFNTRMVSDPYSIPHKEKAALYEEFLTRLTRFHQQNCPEYRRLLKALGYPEEGSFSAEATPMLPVSIFKDLDLKSVSDEAVFKTLTSSGTTGQRVSKIYLDAETSANQQRVLYRIVSDFVGEKRLPFLVLDSKKVLRDRAMFSARGAGILGFSIFASQTFYALDGNMVLDLDGVRRFLDTHGGGPVLLFGFTYMVWKHLVQALEARGERLDIPEGILIHGGGWKKLAGNAVSPAEFKDRVRKATGVRRVYDYYGMAEQTGCIYMECPCGHLHASIWSDVIFRRPSDFGICEPGESGLIQVLSLLPRSYPGHSLLTEDMGVLLGEDDCPCGRLGKYFTVTGRAPRAEVRGCSDTYEG</sequence>
<dbReference type="InterPro" id="IPR042099">
    <property type="entry name" value="ANL_N_sf"/>
</dbReference>
<comment type="caution">
    <text evidence="3">The sequence shown here is derived from an EMBL/GenBank/DDBJ whole genome shotgun (WGS) entry which is preliminary data.</text>
</comment>
<feature type="domain" description="Acyl-protein synthetase LuxE" evidence="2">
    <location>
        <begin position="8"/>
        <end position="354"/>
    </location>
</feature>
<feature type="transmembrane region" description="Helical" evidence="1">
    <location>
        <begin position="143"/>
        <end position="164"/>
    </location>
</feature>
<keyword evidence="1" id="KW-1133">Transmembrane helix</keyword>
<dbReference type="InterPro" id="IPR007534">
    <property type="entry name" value="LuxE"/>
</dbReference>
<reference evidence="3" key="1">
    <citation type="submission" date="2022-06" db="EMBL/GenBank/DDBJ databases">
        <title>Isolation of gut microbiota from human fecal samples.</title>
        <authorList>
            <person name="Pamer E.G."/>
            <person name="Barat B."/>
            <person name="Waligurski E."/>
            <person name="Medina S."/>
            <person name="Paddock L."/>
            <person name="Mostad J."/>
        </authorList>
    </citation>
    <scope>NUCLEOTIDE SEQUENCE</scope>
    <source>
        <strain evidence="3">DFI.9.91</strain>
    </source>
</reference>
<name>A0AAW5JQD4_9FIRM</name>
<evidence type="ECO:0000259" key="2">
    <source>
        <dbReference type="Pfam" id="PF04443"/>
    </source>
</evidence>
<keyword evidence="1" id="KW-0472">Membrane</keyword>
<accession>A0AAW5JQD4</accession>
<evidence type="ECO:0000313" key="4">
    <source>
        <dbReference type="Proteomes" id="UP001204562"/>
    </source>
</evidence>
<dbReference type="Gene3D" id="3.40.50.12780">
    <property type="entry name" value="N-terminal domain of ligase-like"/>
    <property type="match status" value="1"/>
</dbReference>
<organism evidence="3 4">
    <name type="scientific">Intestinimonas massiliensis</name>
    <name type="common">ex Afouda et al. 2020</name>
    <dbReference type="NCBI Taxonomy" id="1673721"/>
    <lineage>
        <taxon>Bacteria</taxon>
        <taxon>Bacillati</taxon>
        <taxon>Bacillota</taxon>
        <taxon>Clostridia</taxon>
        <taxon>Eubacteriales</taxon>
        <taxon>Intestinimonas</taxon>
    </lineage>
</organism>
<dbReference type="EMBL" id="JANFYS010000030">
    <property type="protein sequence ID" value="MCQ4771402.1"/>
    <property type="molecule type" value="Genomic_DNA"/>
</dbReference>
<dbReference type="SUPFAM" id="SSF56801">
    <property type="entry name" value="Acetyl-CoA synthetase-like"/>
    <property type="match status" value="1"/>
</dbReference>
<dbReference type="GO" id="GO:0047474">
    <property type="term" value="F:long-chain fatty acid--protein ligase activity"/>
    <property type="evidence" value="ECO:0007669"/>
    <property type="project" value="InterPro"/>
</dbReference>
<dbReference type="AlphaFoldDB" id="A0AAW5JQD4"/>
<dbReference type="GO" id="GO:0008218">
    <property type="term" value="P:bioluminescence"/>
    <property type="evidence" value="ECO:0007669"/>
    <property type="project" value="InterPro"/>
</dbReference>
<feature type="transmembrane region" description="Helical" evidence="1">
    <location>
        <begin position="184"/>
        <end position="201"/>
    </location>
</feature>
<dbReference type="Pfam" id="PF04443">
    <property type="entry name" value="LuxE"/>
    <property type="match status" value="1"/>
</dbReference>
<evidence type="ECO:0000313" key="3">
    <source>
        <dbReference type="EMBL" id="MCQ4771402.1"/>
    </source>
</evidence>
<proteinExistence type="predicted"/>
<dbReference type="Proteomes" id="UP001204562">
    <property type="component" value="Unassembled WGS sequence"/>
</dbReference>
<gene>
    <name evidence="3" type="ORF">NE579_13210</name>
</gene>